<comment type="caution">
    <text evidence="2">The sequence shown here is derived from an EMBL/GenBank/DDBJ whole genome shotgun (WGS) entry which is preliminary data.</text>
</comment>
<evidence type="ECO:0000313" key="3">
    <source>
        <dbReference type="Proteomes" id="UP000284751"/>
    </source>
</evidence>
<feature type="compositionally biased region" description="Basic and acidic residues" evidence="1">
    <location>
        <begin position="31"/>
        <end position="40"/>
    </location>
</feature>
<gene>
    <name evidence="2" type="ORF">DWY99_08410</name>
</gene>
<sequence length="71" mass="7645">MALKMKNVIQAKAKEKQATSTGGSKPQLSQKSDEAEPIHTDEELSKLAGFNLGGLVYRCPESDSAHLLFAV</sequence>
<name>A0A412AWQ1_9FIRM</name>
<protein>
    <submittedName>
        <fullName evidence="2">Uncharacterized protein</fullName>
    </submittedName>
</protein>
<evidence type="ECO:0000313" key="2">
    <source>
        <dbReference type="EMBL" id="RGQ40205.1"/>
    </source>
</evidence>
<evidence type="ECO:0000256" key="1">
    <source>
        <dbReference type="SAM" id="MobiDB-lite"/>
    </source>
</evidence>
<accession>A0A412AWQ1</accession>
<dbReference type="EMBL" id="QRTC01000030">
    <property type="protein sequence ID" value="RGQ40205.1"/>
    <property type="molecule type" value="Genomic_DNA"/>
</dbReference>
<proteinExistence type="predicted"/>
<dbReference type="AlphaFoldDB" id="A0A412AWQ1"/>
<feature type="region of interest" description="Disordered" evidence="1">
    <location>
        <begin position="1"/>
        <end position="40"/>
    </location>
</feature>
<dbReference type="Proteomes" id="UP000284751">
    <property type="component" value="Unassembled WGS sequence"/>
</dbReference>
<organism evidence="2 3">
    <name type="scientific">[Clostridium] leptum</name>
    <dbReference type="NCBI Taxonomy" id="1535"/>
    <lineage>
        <taxon>Bacteria</taxon>
        <taxon>Bacillati</taxon>
        <taxon>Bacillota</taxon>
        <taxon>Clostridia</taxon>
        <taxon>Eubacteriales</taxon>
        <taxon>Oscillospiraceae</taxon>
        <taxon>Oscillospiraceae incertae sedis</taxon>
    </lineage>
</organism>
<reference evidence="2 3" key="1">
    <citation type="submission" date="2018-08" db="EMBL/GenBank/DDBJ databases">
        <title>A genome reference for cultivated species of the human gut microbiota.</title>
        <authorList>
            <person name="Zou Y."/>
            <person name="Xue W."/>
            <person name="Luo G."/>
        </authorList>
    </citation>
    <scope>NUCLEOTIDE SEQUENCE [LARGE SCALE GENOMIC DNA]</scope>
    <source>
        <strain evidence="2 3">AF28-26</strain>
    </source>
</reference>
<feature type="compositionally biased region" description="Polar residues" evidence="1">
    <location>
        <begin position="18"/>
        <end position="30"/>
    </location>
</feature>